<dbReference type="VEuPathDB" id="FungiDB:TAPDE_000907"/>
<dbReference type="Gene3D" id="1.25.40.10">
    <property type="entry name" value="Tetratricopeptide repeat domain"/>
    <property type="match status" value="1"/>
</dbReference>
<dbReference type="STRING" id="1097556.R4XCZ1"/>
<comment type="function">
    <text evidence="3">Regulates mitochondrial small subunit maturation by controlling 15S rRNA 5'-end processing. Localizes to the 5' precursor of the 15S rRNA in a position that is subsequently occupied by mS47 in the mature yeast mtSSU. Uses structure and sequence-specific RNA recognition, binding to a single-stranded region of the precursor and specifically recognizing bases -6 to -1. The exchange of Ccm1 for mS47 is coupled to the irreversible removal of precursor rRNA that is accompanied by conformational changes of the mitoribosomal proteins uS5m and mS26. These conformational changes signal completion of 5'-end rRNA processing through protection of the mature 5'-end of the 15S rRNA and stabilization of mS47. The removal of the 5' precursor together with the dissociation of Ccm1 may be catalyzed by the 5'-3' exoribonuclease Pet127. Involved in the specific removal of group I introns in mitochondrial encoded transcripts.</text>
</comment>
<dbReference type="Proteomes" id="UP000013776">
    <property type="component" value="Unassembled WGS sequence"/>
</dbReference>
<reference evidence="6 7" key="1">
    <citation type="journal article" date="2013" name="MBio">
        <title>Genome sequencing of the plant pathogen Taphrina deformans, the causal agent of peach leaf curl.</title>
        <authorList>
            <person name="Cisse O.H."/>
            <person name="Almeida J.M.G.C.F."/>
            <person name="Fonseca A."/>
            <person name="Kumar A.A."/>
            <person name="Salojaervi J."/>
            <person name="Overmyer K."/>
            <person name="Hauser P.M."/>
            <person name="Pagni M."/>
        </authorList>
    </citation>
    <scope>NUCLEOTIDE SEQUENCE [LARGE SCALE GENOMIC DNA]</scope>
    <source>
        <strain evidence="7">PYCC 5710 / ATCC 11124 / CBS 356.35 / IMI 108563 / JCM 9778 / NBRC 8474</strain>
    </source>
</reference>
<dbReference type="EMBL" id="CAHR02000029">
    <property type="protein sequence ID" value="CCG81190.1"/>
    <property type="molecule type" value="Genomic_DNA"/>
</dbReference>
<keyword evidence="2" id="KW-0677">Repeat</keyword>
<evidence type="ECO:0000313" key="7">
    <source>
        <dbReference type="Proteomes" id="UP000013776"/>
    </source>
</evidence>
<dbReference type="OrthoDB" id="185373at2759"/>
<organism evidence="6 7">
    <name type="scientific">Taphrina deformans (strain PYCC 5710 / ATCC 11124 / CBS 356.35 / IMI 108563 / JCM 9778 / NBRC 8474)</name>
    <name type="common">Peach leaf curl fungus</name>
    <name type="synonym">Lalaria deformans</name>
    <dbReference type="NCBI Taxonomy" id="1097556"/>
    <lineage>
        <taxon>Eukaryota</taxon>
        <taxon>Fungi</taxon>
        <taxon>Dikarya</taxon>
        <taxon>Ascomycota</taxon>
        <taxon>Taphrinomycotina</taxon>
        <taxon>Taphrinomycetes</taxon>
        <taxon>Taphrinales</taxon>
        <taxon>Taphrinaceae</taxon>
        <taxon>Taphrina</taxon>
    </lineage>
</organism>
<proteinExistence type="inferred from homology"/>
<sequence>MKFLKNDKENDVLRLIKLNHDLDLTVTWNYLIRYYLEHGRINTAVGAYNSMKKYGHFPNAYTYTILLNGLAANYEKGGRGKLTWIVPKLLQDKHVTPSTIHLNAVLNICVKLKDSSLVYEYLEAFRAAGVEEEDTQTYDVLFKLFRTLIAGEERPGMTRVKAPDRQLTPAARQTLDDAIGVWQDVEAKWRTKHLTVDSRLLYGYATTLEKGTVEDVNRALGAICLMCELPIHPTSKTSDASDASKGAEKKTKLGNRVDLSVQLKTLLLNLAETLGDPEVVEHYWTLTRTLSSEDMAVETYEARLRSLKVAGDPAAAILILADMKSRKIGIRPKTIFLALQCCFSKDTTEDLRRANNLVKTYVEDSKLASYMTIPVLTTFCRFVAAGRSDQDIHTGVKLLDKLDWKQIAEQCQTVPHHKQRLRETLEHLSKRAKYWMRSVKGNKNLEILFKRLVRRLNAVQKDFYPEDYSARVKSGAPSPAG</sequence>
<evidence type="ECO:0000256" key="5">
    <source>
        <dbReference type="PROSITE-ProRule" id="PRU00708"/>
    </source>
</evidence>
<comment type="similarity">
    <text evidence="1">Belongs to the CCM1 family.</text>
</comment>
<evidence type="ECO:0000256" key="4">
    <source>
        <dbReference type="ARBA" id="ARBA00044511"/>
    </source>
</evidence>
<dbReference type="PROSITE" id="PS51375">
    <property type="entry name" value="PPR"/>
    <property type="match status" value="1"/>
</dbReference>
<gene>
    <name evidence="6" type="ORF">TAPDE_000907</name>
</gene>
<comment type="caution">
    <text evidence="6">The sequence shown here is derived from an EMBL/GenBank/DDBJ whole genome shotgun (WGS) entry which is preliminary data.</text>
</comment>
<evidence type="ECO:0000256" key="3">
    <source>
        <dbReference type="ARBA" id="ARBA00044493"/>
    </source>
</evidence>
<dbReference type="PANTHER" id="PTHR47936:SF1">
    <property type="entry name" value="PENTATRICOPEPTIDE REPEAT-CONTAINING PROTEIN GUN1, CHLOROPLASTIC"/>
    <property type="match status" value="1"/>
</dbReference>
<dbReference type="AlphaFoldDB" id="R4XCZ1"/>
<dbReference type="InterPro" id="IPR002885">
    <property type="entry name" value="PPR_rpt"/>
</dbReference>
<evidence type="ECO:0008006" key="8">
    <source>
        <dbReference type="Google" id="ProtNLM"/>
    </source>
</evidence>
<dbReference type="GO" id="GO:0005739">
    <property type="term" value="C:mitochondrion"/>
    <property type="evidence" value="ECO:0007669"/>
    <property type="project" value="UniProtKB-ARBA"/>
</dbReference>
<dbReference type="InterPro" id="IPR011990">
    <property type="entry name" value="TPR-like_helical_dom_sf"/>
</dbReference>
<evidence type="ECO:0000256" key="2">
    <source>
        <dbReference type="ARBA" id="ARBA00022737"/>
    </source>
</evidence>
<evidence type="ECO:0000313" key="6">
    <source>
        <dbReference type="EMBL" id="CCG81190.1"/>
    </source>
</evidence>
<accession>R4XCZ1</accession>
<evidence type="ECO:0000256" key="1">
    <source>
        <dbReference type="ARBA" id="ARBA00006192"/>
    </source>
</evidence>
<keyword evidence="7" id="KW-1185">Reference proteome</keyword>
<protein>
    <recommendedName>
        <fullName evidence="8">Pentatricopeptide repeat protein</fullName>
    </recommendedName>
</protein>
<dbReference type="PANTHER" id="PTHR47936">
    <property type="entry name" value="PPR_LONG DOMAIN-CONTAINING PROTEIN"/>
    <property type="match status" value="1"/>
</dbReference>
<dbReference type="eggNOG" id="ENOG502QQWX">
    <property type="taxonomic scope" value="Eukaryota"/>
</dbReference>
<feature type="repeat" description="PPR" evidence="5">
    <location>
        <begin position="24"/>
        <end position="58"/>
    </location>
</feature>
<name>R4XCZ1_TAPDE</name>
<dbReference type="NCBIfam" id="TIGR00756">
    <property type="entry name" value="PPR"/>
    <property type="match status" value="1"/>
</dbReference>
<comment type="subunit">
    <text evidence="4">Binds to mitochondrial small subunit 15S rRNA.</text>
</comment>
<dbReference type="Pfam" id="PF13041">
    <property type="entry name" value="PPR_2"/>
    <property type="match status" value="1"/>
</dbReference>